<proteinExistence type="predicted"/>
<reference evidence="1" key="1">
    <citation type="journal article" date="2020" name="Nature">
        <title>Giant virus diversity and host interactions through global metagenomics.</title>
        <authorList>
            <person name="Schulz F."/>
            <person name="Roux S."/>
            <person name="Paez-Espino D."/>
            <person name="Jungbluth S."/>
            <person name="Walsh D.A."/>
            <person name="Denef V.J."/>
            <person name="McMahon K.D."/>
            <person name="Konstantinidis K.T."/>
            <person name="Eloe-Fadrosh E.A."/>
            <person name="Kyrpides N.C."/>
            <person name="Woyke T."/>
        </authorList>
    </citation>
    <scope>NUCLEOTIDE SEQUENCE</scope>
    <source>
        <strain evidence="1">GVMAG-S-1101169-75</strain>
    </source>
</reference>
<dbReference type="EMBL" id="MN740789">
    <property type="protein sequence ID" value="QHU11786.1"/>
    <property type="molecule type" value="Genomic_DNA"/>
</dbReference>
<sequence>METQYLPKEFIPVLLLFSHFTKPNIKAVLLGSAETRQA</sequence>
<name>A0A6C0K3X8_9ZZZZ</name>
<organism evidence="1">
    <name type="scientific">viral metagenome</name>
    <dbReference type="NCBI Taxonomy" id="1070528"/>
    <lineage>
        <taxon>unclassified sequences</taxon>
        <taxon>metagenomes</taxon>
        <taxon>organismal metagenomes</taxon>
    </lineage>
</organism>
<protein>
    <submittedName>
        <fullName evidence="1">Uncharacterized protein</fullName>
    </submittedName>
</protein>
<dbReference type="AlphaFoldDB" id="A0A6C0K3X8"/>
<accession>A0A6C0K3X8</accession>
<evidence type="ECO:0000313" key="1">
    <source>
        <dbReference type="EMBL" id="QHU11786.1"/>
    </source>
</evidence>